<dbReference type="InterPro" id="IPR020449">
    <property type="entry name" value="Tscrpt_reg_AraC-type_HTH"/>
</dbReference>
<accession>A0A926HTN9</accession>
<dbReference type="Pfam" id="PF12833">
    <property type="entry name" value="HTH_18"/>
    <property type="match status" value="1"/>
</dbReference>
<keyword evidence="6" id="KW-1185">Reference proteome</keyword>
<dbReference type="SUPFAM" id="SSF46689">
    <property type="entry name" value="Homeodomain-like"/>
    <property type="match status" value="2"/>
</dbReference>
<proteinExistence type="predicted"/>
<dbReference type="PANTHER" id="PTHR43280:SF28">
    <property type="entry name" value="HTH-TYPE TRANSCRIPTIONAL ACTIVATOR RHAS"/>
    <property type="match status" value="1"/>
</dbReference>
<evidence type="ECO:0000313" key="5">
    <source>
        <dbReference type="EMBL" id="MBC8539732.1"/>
    </source>
</evidence>
<protein>
    <submittedName>
        <fullName evidence="5">Helix-turn-helix transcriptional regulator</fullName>
    </submittedName>
</protein>
<evidence type="ECO:0000313" key="6">
    <source>
        <dbReference type="Proteomes" id="UP000611762"/>
    </source>
</evidence>
<dbReference type="InterPro" id="IPR009057">
    <property type="entry name" value="Homeodomain-like_sf"/>
</dbReference>
<dbReference type="GO" id="GO:0003700">
    <property type="term" value="F:DNA-binding transcription factor activity"/>
    <property type="evidence" value="ECO:0007669"/>
    <property type="project" value="InterPro"/>
</dbReference>
<keyword evidence="2" id="KW-0238">DNA-binding</keyword>
<dbReference type="PRINTS" id="PR00032">
    <property type="entry name" value="HTHARAC"/>
</dbReference>
<dbReference type="InterPro" id="IPR037923">
    <property type="entry name" value="HTH-like"/>
</dbReference>
<evidence type="ECO:0000256" key="2">
    <source>
        <dbReference type="ARBA" id="ARBA00023125"/>
    </source>
</evidence>
<dbReference type="InterPro" id="IPR018060">
    <property type="entry name" value="HTH_AraC"/>
</dbReference>
<dbReference type="GO" id="GO:0043565">
    <property type="term" value="F:sequence-specific DNA binding"/>
    <property type="evidence" value="ECO:0007669"/>
    <property type="project" value="InterPro"/>
</dbReference>
<comment type="caution">
    <text evidence="5">The sequence shown here is derived from an EMBL/GenBank/DDBJ whole genome shotgun (WGS) entry which is preliminary data.</text>
</comment>
<dbReference type="RefSeq" id="WP_249310943.1">
    <property type="nucleotide sequence ID" value="NZ_JACRSU010000001.1"/>
</dbReference>
<sequence length="257" mass="29300">MFVEIQRNLKKPYPIILTAAGSTETQSAISRPNGFEFHHILWVTQGEGLFHFAGEPRHIGVGYGVFMNKDCPHAYTKSGETFATSWVTFQGAEDLLTFYRMNRFKVFKLPAFWKESCAQLSNLCEKGSTVAARSAACYSWLIELLETLEASDVSVFSRVRLYLENNFDKPLTLDEIAEVSGMDKFALCRYYAKERGMSVMSHLKQIRVTKAKQFLKFTVCSVAEIGEMCGFESPSYFGKIFKEETHMTPREYRNSTS</sequence>
<dbReference type="PROSITE" id="PS01124">
    <property type="entry name" value="HTH_ARAC_FAMILY_2"/>
    <property type="match status" value="1"/>
</dbReference>
<dbReference type="PANTHER" id="PTHR43280">
    <property type="entry name" value="ARAC-FAMILY TRANSCRIPTIONAL REGULATOR"/>
    <property type="match status" value="1"/>
</dbReference>
<evidence type="ECO:0000256" key="3">
    <source>
        <dbReference type="ARBA" id="ARBA00023163"/>
    </source>
</evidence>
<dbReference type="Pfam" id="PF02311">
    <property type="entry name" value="AraC_binding"/>
    <property type="match status" value="1"/>
</dbReference>
<name>A0A926HTN9_9FIRM</name>
<keyword evidence="3" id="KW-0804">Transcription</keyword>
<dbReference type="EMBL" id="JACRSU010000001">
    <property type="protein sequence ID" value="MBC8539732.1"/>
    <property type="molecule type" value="Genomic_DNA"/>
</dbReference>
<evidence type="ECO:0000256" key="1">
    <source>
        <dbReference type="ARBA" id="ARBA00023015"/>
    </source>
</evidence>
<dbReference type="SMART" id="SM00342">
    <property type="entry name" value="HTH_ARAC"/>
    <property type="match status" value="1"/>
</dbReference>
<dbReference type="InterPro" id="IPR003313">
    <property type="entry name" value="AraC-bd"/>
</dbReference>
<organism evidence="5 6">
    <name type="scientific">Congzhengia minquanensis</name>
    <dbReference type="NCBI Taxonomy" id="2763657"/>
    <lineage>
        <taxon>Bacteria</taxon>
        <taxon>Bacillati</taxon>
        <taxon>Bacillota</taxon>
        <taxon>Clostridia</taxon>
        <taxon>Eubacteriales</taxon>
        <taxon>Oscillospiraceae</taxon>
        <taxon>Congzhengia</taxon>
    </lineage>
</organism>
<dbReference type="AlphaFoldDB" id="A0A926HTN9"/>
<feature type="domain" description="HTH araC/xylS-type" evidence="4">
    <location>
        <begin position="157"/>
        <end position="255"/>
    </location>
</feature>
<keyword evidence="1" id="KW-0805">Transcription regulation</keyword>
<evidence type="ECO:0000259" key="4">
    <source>
        <dbReference type="PROSITE" id="PS01124"/>
    </source>
</evidence>
<dbReference type="Gene3D" id="1.10.10.60">
    <property type="entry name" value="Homeodomain-like"/>
    <property type="match status" value="2"/>
</dbReference>
<reference evidence="5" key="1">
    <citation type="submission" date="2020-08" db="EMBL/GenBank/DDBJ databases">
        <title>Genome public.</title>
        <authorList>
            <person name="Liu C."/>
            <person name="Sun Q."/>
        </authorList>
    </citation>
    <scope>NUCLEOTIDE SEQUENCE</scope>
    <source>
        <strain evidence="5">H8</strain>
    </source>
</reference>
<dbReference type="SUPFAM" id="SSF51215">
    <property type="entry name" value="Regulatory protein AraC"/>
    <property type="match status" value="1"/>
</dbReference>
<dbReference type="Proteomes" id="UP000611762">
    <property type="component" value="Unassembled WGS sequence"/>
</dbReference>
<gene>
    <name evidence="5" type="ORF">H8698_01925</name>
</gene>